<evidence type="ECO:0000256" key="1">
    <source>
        <dbReference type="ARBA" id="ARBA00022908"/>
    </source>
</evidence>
<dbReference type="Proteomes" id="UP000438476">
    <property type="component" value="Unassembled WGS sequence"/>
</dbReference>
<dbReference type="SUPFAM" id="SSF56349">
    <property type="entry name" value="DNA breaking-rejoining enzymes"/>
    <property type="match status" value="1"/>
</dbReference>
<dbReference type="GO" id="GO:0006310">
    <property type="term" value="P:DNA recombination"/>
    <property type="evidence" value="ECO:0007669"/>
    <property type="project" value="UniProtKB-KW"/>
</dbReference>
<dbReference type="InterPro" id="IPR050090">
    <property type="entry name" value="Tyrosine_recombinase_XerCD"/>
</dbReference>
<proteinExistence type="predicted"/>
<keyword evidence="2" id="KW-0233">DNA recombination</keyword>
<organism evidence="4 5">
    <name type="scientific">Altericroceibacterium endophyticum</name>
    <dbReference type="NCBI Taxonomy" id="1808508"/>
    <lineage>
        <taxon>Bacteria</taxon>
        <taxon>Pseudomonadati</taxon>
        <taxon>Pseudomonadota</taxon>
        <taxon>Alphaproteobacteria</taxon>
        <taxon>Sphingomonadales</taxon>
        <taxon>Erythrobacteraceae</taxon>
        <taxon>Altericroceibacterium</taxon>
    </lineage>
</organism>
<dbReference type="GO" id="GO:0015074">
    <property type="term" value="P:DNA integration"/>
    <property type="evidence" value="ECO:0007669"/>
    <property type="project" value="UniProtKB-KW"/>
</dbReference>
<evidence type="ECO:0000313" key="4">
    <source>
        <dbReference type="EMBL" id="MXO65300.1"/>
    </source>
</evidence>
<dbReference type="GO" id="GO:0003677">
    <property type="term" value="F:DNA binding"/>
    <property type="evidence" value="ECO:0007669"/>
    <property type="project" value="InterPro"/>
</dbReference>
<evidence type="ECO:0000259" key="3">
    <source>
        <dbReference type="PROSITE" id="PS51898"/>
    </source>
</evidence>
<dbReference type="Gene3D" id="1.10.443.10">
    <property type="entry name" value="Intergrase catalytic core"/>
    <property type="match status" value="1"/>
</dbReference>
<evidence type="ECO:0000313" key="5">
    <source>
        <dbReference type="Proteomes" id="UP000438476"/>
    </source>
</evidence>
<dbReference type="PANTHER" id="PTHR30349:SF64">
    <property type="entry name" value="PROPHAGE INTEGRASE INTD-RELATED"/>
    <property type="match status" value="1"/>
</dbReference>
<name>A0A6I4T5V6_9SPHN</name>
<gene>
    <name evidence="4" type="ORF">GRI91_06000</name>
</gene>
<dbReference type="InterPro" id="IPR011010">
    <property type="entry name" value="DNA_brk_join_enz"/>
</dbReference>
<dbReference type="InterPro" id="IPR002104">
    <property type="entry name" value="Integrase_catalytic"/>
</dbReference>
<accession>A0A6I4T5V6</accession>
<dbReference type="EMBL" id="WTYT01000002">
    <property type="protein sequence ID" value="MXO65300.1"/>
    <property type="molecule type" value="Genomic_DNA"/>
</dbReference>
<dbReference type="AlphaFoldDB" id="A0A6I4T5V6"/>
<keyword evidence="1" id="KW-0229">DNA integration</keyword>
<sequence length="363" mass="40826">MTKHNAENERVKRDYFRYLEQALGRDPASIDRVAKSLARFEEATGWKAFKCFHREQAIAFKKRMGAARNVRSGEALSKATIQSALRDLKAFFEWLSREPGFKARIAYSDADYFNLSEKDAAIARASREKPVPSVEQVEHVLKAMPVQTVLERRDRALVAFAALTGARVNALASFQLGHIDLANGFVEQDARQVRTKFAKSFRTYFMPVCEGALEIVEAWVKELREDHLWGDGDPLFPATAIGIGETGGFQPQGLARKGWASTGPIRDIFKRAFAAAGLPYFNPHSFRDMLVHHAMALNLSPEQMKAWSQNLGHESVLTTFTSYGKVPIRRQGELIREKVSSHVTEIDDNALLCSLAKRLGRRD</sequence>
<keyword evidence="5" id="KW-1185">Reference proteome</keyword>
<dbReference type="CDD" id="cd00397">
    <property type="entry name" value="DNA_BRE_C"/>
    <property type="match status" value="1"/>
</dbReference>
<reference evidence="4 5" key="1">
    <citation type="submission" date="2019-12" db="EMBL/GenBank/DDBJ databases">
        <title>Genomic-based taxomic classification of the family Erythrobacteraceae.</title>
        <authorList>
            <person name="Xu L."/>
        </authorList>
    </citation>
    <scope>NUCLEOTIDE SEQUENCE [LARGE SCALE GENOMIC DNA]</scope>
    <source>
        <strain evidence="4 5">LMG 29518</strain>
    </source>
</reference>
<comment type="caution">
    <text evidence="4">The sequence shown here is derived from an EMBL/GenBank/DDBJ whole genome shotgun (WGS) entry which is preliminary data.</text>
</comment>
<protein>
    <submittedName>
        <fullName evidence="4">Tyrosine-type recombinase/integrase</fullName>
    </submittedName>
</protein>
<dbReference type="Pfam" id="PF00589">
    <property type="entry name" value="Phage_integrase"/>
    <property type="match status" value="1"/>
</dbReference>
<dbReference type="OrthoDB" id="7354488at2"/>
<feature type="domain" description="Tyr recombinase" evidence="3">
    <location>
        <begin position="127"/>
        <end position="336"/>
    </location>
</feature>
<dbReference type="PANTHER" id="PTHR30349">
    <property type="entry name" value="PHAGE INTEGRASE-RELATED"/>
    <property type="match status" value="1"/>
</dbReference>
<evidence type="ECO:0000256" key="2">
    <source>
        <dbReference type="ARBA" id="ARBA00023172"/>
    </source>
</evidence>
<dbReference type="PROSITE" id="PS51898">
    <property type="entry name" value="TYR_RECOMBINASE"/>
    <property type="match status" value="1"/>
</dbReference>
<dbReference type="InterPro" id="IPR013762">
    <property type="entry name" value="Integrase-like_cat_sf"/>
</dbReference>
<dbReference type="RefSeq" id="WP_160735710.1">
    <property type="nucleotide sequence ID" value="NZ_WTYT01000002.1"/>
</dbReference>